<dbReference type="RefSeq" id="WP_146504969.1">
    <property type="nucleotide sequence ID" value="NZ_SJPG01000001.1"/>
</dbReference>
<proteinExistence type="predicted"/>
<accession>A0A5C5XN60</accession>
<dbReference type="AlphaFoldDB" id="A0A5C5XN60"/>
<keyword evidence="2" id="KW-1185">Reference proteome</keyword>
<gene>
    <name evidence="1" type="ORF">Pan54_39450</name>
</gene>
<dbReference type="Proteomes" id="UP000316095">
    <property type="component" value="Unassembled WGS sequence"/>
</dbReference>
<comment type="caution">
    <text evidence="1">The sequence shown here is derived from an EMBL/GenBank/DDBJ whole genome shotgun (WGS) entry which is preliminary data.</text>
</comment>
<dbReference type="EMBL" id="SJPG01000001">
    <property type="protein sequence ID" value="TWT63192.1"/>
    <property type="molecule type" value="Genomic_DNA"/>
</dbReference>
<organism evidence="1 2">
    <name type="scientific">Rubinisphaera italica</name>
    <dbReference type="NCBI Taxonomy" id="2527969"/>
    <lineage>
        <taxon>Bacteria</taxon>
        <taxon>Pseudomonadati</taxon>
        <taxon>Planctomycetota</taxon>
        <taxon>Planctomycetia</taxon>
        <taxon>Planctomycetales</taxon>
        <taxon>Planctomycetaceae</taxon>
        <taxon>Rubinisphaera</taxon>
    </lineage>
</organism>
<evidence type="ECO:0000313" key="2">
    <source>
        <dbReference type="Proteomes" id="UP000316095"/>
    </source>
</evidence>
<sequence length="155" mass="17799">MTEINPIDDRPVQLACLYVDKLNLEFAGTFLAKYELLPEQDLKDLKDLTVRVIPGELLASELADRGDTVENEWLIGISFQQRVERSDPTKTNAVLQIVRQVRDYLNRNRIVTIGDDEFLLTDIASDPYLDRHLLAKGQCYSGLVLSFKEWEDIDE</sequence>
<reference evidence="1 2" key="1">
    <citation type="submission" date="2019-02" db="EMBL/GenBank/DDBJ databases">
        <title>Deep-cultivation of Planctomycetes and their phenomic and genomic characterization uncovers novel biology.</title>
        <authorList>
            <person name="Wiegand S."/>
            <person name="Jogler M."/>
            <person name="Boedeker C."/>
            <person name="Pinto D."/>
            <person name="Vollmers J."/>
            <person name="Rivas-Marin E."/>
            <person name="Kohn T."/>
            <person name="Peeters S.H."/>
            <person name="Heuer A."/>
            <person name="Rast P."/>
            <person name="Oberbeckmann S."/>
            <person name="Bunk B."/>
            <person name="Jeske O."/>
            <person name="Meyerdierks A."/>
            <person name="Storesund J.E."/>
            <person name="Kallscheuer N."/>
            <person name="Luecker S."/>
            <person name="Lage O.M."/>
            <person name="Pohl T."/>
            <person name="Merkel B.J."/>
            <person name="Hornburger P."/>
            <person name="Mueller R.-W."/>
            <person name="Bruemmer F."/>
            <person name="Labrenz M."/>
            <person name="Spormann A.M."/>
            <person name="Op Den Camp H."/>
            <person name="Overmann J."/>
            <person name="Amann R."/>
            <person name="Jetten M.S.M."/>
            <person name="Mascher T."/>
            <person name="Medema M.H."/>
            <person name="Devos D.P."/>
            <person name="Kaster A.-K."/>
            <person name="Ovreas L."/>
            <person name="Rohde M."/>
            <person name="Galperin M.Y."/>
            <person name="Jogler C."/>
        </authorList>
    </citation>
    <scope>NUCLEOTIDE SEQUENCE [LARGE SCALE GENOMIC DNA]</scope>
    <source>
        <strain evidence="1 2">Pan54</strain>
    </source>
</reference>
<protein>
    <submittedName>
        <fullName evidence="1">Uncharacterized protein</fullName>
    </submittedName>
</protein>
<name>A0A5C5XN60_9PLAN</name>
<evidence type="ECO:0000313" key="1">
    <source>
        <dbReference type="EMBL" id="TWT63192.1"/>
    </source>
</evidence>